<accession>A0A7W9FTZ8</accession>
<comment type="catalytic activity">
    <reaction evidence="1">
        <text>ATP + protein L-histidine = ADP + protein N-phospho-L-histidine.</text>
        <dbReference type="EC" id="2.7.13.3"/>
    </reaction>
</comment>
<dbReference type="InterPro" id="IPR011006">
    <property type="entry name" value="CheY-like_superfamily"/>
</dbReference>
<dbReference type="Gene3D" id="1.10.287.130">
    <property type="match status" value="1"/>
</dbReference>
<dbReference type="EC" id="2.7.13.3" evidence="2"/>
<dbReference type="InterPro" id="IPR036890">
    <property type="entry name" value="HATPase_C_sf"/>
</dbReference>
<evidence type="ECO:0000256" key="4">
    <source>
        <dbReference type="PROSITE-ProRule" id="PRU00169"/>
    </source>
</evidence>
<dbReference type="PANTHER" id="PTHR43065:SF49">
    <property type="entry name" value="HISTIDINE KINASE"/>
    <property type="match status" value="1"/>
</dbReference>
<dbReference type="InterPro" id="IPR005467">
    <property type="entry name" value="His_kinase_dom"/>
</dbReference>
<feature type="modified residue" description="4-aspartylphosphate" evidence="4">
    <location>
        <position position="617"/>
    </location>
</feature>
<dbReference type="Proteomes" id="UP000556201">
    <property type="component" value="Unassembled WGS sequence"/>
</dbReference>
<dbReference type="SUPFAM" id="SSF52172">
    <property type="entry name" value="CheY-like"/>
    <property type="match status" value="1"/>
</dbReference>
<evidence type="ECO:0000256" key="2">
    <source>
        <dbReference type="ARBA" id="ARBA00012438"/>
    </source>
</evidence>
<dbReference type="Pfam" id="PF02518">
    <property type="entry name" value="HATPase_c"/>
    <property type="match status" value="1"/>
</dbReference>
<dbReference type="InterPro" id="IPR003661">
    <property type="entry name" value="HisK_dim/P_dom"/>
</dbReference>
<dbReference type="EMBL" id="JACHLJ010000001">
    <property type="protein sequence ID" value="MBB5771527.1"/>
    <property type="molecule type" value="Genomic_DNA"/>
</dbReference>
<dbReference type="SUPFAM" id="SSF55785">
    <property type="entry name" value="PYP-like sensor domain (PAS domain)"/>
    <property type="match status" value="1"/>
</dbReference>
<dbReference type="Gene3D" id="3.30.565.10">
    <property type="entry name" value="Histidine kinase-like ATPase, C-terminal domain"/>
    <property type="match status" value="1"/>
</dbReference>
<dbReference type="PANTHER" id="PTHR43065">
    <property type="entry name" value="SENSOR HISTIDINE KINASE"/>
    <property type="match status" value="1"/>
</dbReference>
<dbReference type="PROSITE" id="PS50109">
    <property type="entry name" value="HIS_KIN"/>
    <property type="match status" value="1"/>
</dbReference>
<dbReference type="SMART" id="SM00387">
    <property type="entry name" value="HATPase_c"/>
    <property type="match status" value="1"/>
</dbReference>
<dbReference type="SMART" id="SM00388">
    <property type="entry name" value="HisKA"/>
    <property type="match status" value="1"/>
</dbReference>
<dbReference type="InterPro" id="IPR004358">
    <property type="entry name" value="Sig_transdc_His_kin-like_C"/>
</dbReference>
<dbReference type="SUPFAM" id="SSF55874">
    <property type="entry name" value="ATPase domain of HSP90 chaperone/DNA topoisomerase II/histidine kinase"/>
    <property type="match status" value="1"/>
</dbReference>
<dbReference type="SMART" id="SM00448">
    <property type="entry name" value="REC"/>
    <property type="match status" value="1"/>
</dbReference>
<evidence type="ECO:0000259" key="7">
    <source>
        <dbReference type="PROSITE" id="PS50110"/>
    </source>
</evidence>
<dbReference type="Pfam" id="PF13188">
    <property type="entry name" value="PAS_8"/>
    <property type="match status" value="1"/>
</dbReference>
<dbReference type="Gene3D" id="3.30.450.20">
    <property type="entry name" value="PAS domain"/>
    <property type="match status" value="1"/>
</dbReference>
<dbReference type="Pfam" id="PF00072">
    <property type="entry name" value="Response_reg"/>
    <property type="match status" value="1"/>
</dbReference>
<keyword evidence="8" id="KW-0808">Transferase</keyword>
<feature type="domain" description="Histidine kinase" evidence="6">
    <location>
        <begin position="322"/>
        <end position="548"/>
    </location>
</feature>
<evidence type="ECO:0000256" key="5">
    <source>
        <dbReference type="SAM" id="Phobius"/>
    </source>
</evidence>
<dbReference type="Gene3D" id="3.40.50.2300">
    <property type="match status" value="1"/>
</dbReference>
<keyword evidence="8" id="KW-0418">Kinase</keyword>
<feature type="transmembrane region" description="Helical" evidence="5">
    <location>
        <begin position="145"/>
        <end position="169"/>
    </location>
</feature>
<dbReference type="InterPro" id="IPR000014">
    <property type="entry name" value="PAS"/>
</dbReference>
<evidence type="ECO:0000259" key="6">
    <source>
        <dbReference type="PROSITE" id="PS50109"/>
    </source>
</evidence>
<dbReference type="InterPro" id="IPR035965">
    <property type="entry name" value="PAS-like_dom_sf"/>
</dbReference>
<feature type="domain" description="Response regulatory" evidence="7">
    <location>
        <begin position="568"/>
        <end position="683"/>
    </location>
</feature>
<dbReference type="InterPro" id="IPR001789">
    <property type="entry name" value="Sig_transdc_resp-reg_receiver"/>
</dbReference>
<dbReference type="CDD" id="cd00082">
    <property type="entry name" value="HisKA"/>
    <property type="match status" value="1"/>
</dbReference>
<dbReference type="PROSITE" id="PS50110">
    <property type="entry name" value="RESPONSE_REGULATORY"/>
    <property type="match status" value="1"/>
</dbReference>
<dbReference type="GO" id="GO:0000155">
    <property type="term" value="F:phosphorelay sensor kinase activity"/>
    <property type="evidence" value="ECO:0007669"/>
    <property type="project" value="InterPro"/>
</dbReference>
<sequence length="687" mass="74302">MGVIGVLLAIVFASLLISMSTAARSLSAQVELYSVDELRAGLFDTLIARQGYQDMESEVAARRRVDKAVLAMKSADNKGLAPPEFYEVIGGLNAAWSATPAASTSNGAALLRDAETRRLYAEAQRLSDQVRADAADRLERSRKQLATGMLVAGVTATSLILLLGAALLLGRQSNLREERAQADRRRSSERYRHLVEGSPDLILLVRNGRVEYVNAAGMALLKGEEGDIVGAELSSFFQTDAQFINHQMPVLTREPCVGTVITDQILALDGSSFPAGVRGYSHEDDGDLLVTVKCRDSSEYFRLQDQLVRSQRLEAIGKLTGGVAHDFNNLLTVVLGCAESLRDTLHVRPADKELSDLADTILKAADQGAALTAHLLAFARRQPLRPETVDVVALVQTMEPLLRRTLGEDVMLSVVSGVSPLRAVIDPAQLEGAILNLCLNARDAMPDGGRLTIETGLVDLDASYVAWNADVTAGRYVHVAVSDTGYGMAADVVDQIFDPFFTTKPVGKGSGLGLSMVYGFLKQSKGHVKAYSEPGEGTTINLYLPLTDDALSAVERPAPIRPEGGRETILVVEDDELVRAHVVRQLKALGYDVSEATNGVAALKILATRRFNLLFTDVVIPGEINGRRLADAARISDPEIRILFTSGYTENAIVHHGRLDEGVQLLQKPYRRAELARAVRKAIETSS</sequence>
<dbReference type="SUPFAM" id="SSF47384">
    <property type="entry name" value="Homodimeric domain of signal transducing histidine kinase"/>
    <property type="match status" value="1"/>
</dbReference>
<evidence type="ECO:0000313" key="9">
    <source>
        <dbReference type="Proteomes" id="UP000556201"/>
    </source>
</evidence>
<proteinExistence type="predicted"/>
<dbReference type="RefSeq" id="WP_184278951.1">
    <property type="nucleotide sequence ID" value="NZ_JACHLJ010000001.1"/>
</dbReference>
<keyword evidence="5" id="KW-0472">Membrane</keyword>
<reference evidence="8 9" key="1">
    <citation type="submission" date="2020-08" db="EMBL/GenBank/DDBJ databases">
        <title>Functional genomics of gut bacteria from endangered species of beetles.</title>
        <authorList>
            <person name="Carlos-Shanley C."/>
        </authorList>
    </citation>
    <scope>NUCLEOTIDE SEQUENCE [LARGE SCALE GENOMIC DNA]</scope>
    <source>
        <strain evidence="8 9">S00192</strain>
    </source>
</reference>
<dbReference type="InterPro" id="IPR003594">
    <property type="entry name" value="HATPase_dom"/>
</dbReference>
<keyword evidence="3 4" id="KW-0597">Phosphoprotein</keyword>
<protein>
    <recommendedName>
        <fullName evidence="2">histidine kinase</fullName>
        <ecNumber evidence="2">2.7.13.3</ecNumber>
    </recommendedName>
</protein>
<evidence type="ECO:0000313" key="8">
    <source>
        <dbReference type="EMBL" id="MBB5771527.1"/>
    </source>
</evidence>
<dbReference type="Pfam" id="PF00512">
    <property type="entry name" value="HisKA"/>
    <property type="match status" value="1"/>
</dbReference>
<comment type="caution">
    <text evidence="8">The sequence shown here is derived from an EMBL/GenBank/DDBJ whole genome shotgun (WGS) entry which is preliminary data.</text>
</comment>
<evidence type="ECO:0000256" key="1">
    <source>
        <dbReference type="ARBA" id="ARBA00000085"/>
    </source>
</evidence>
<keyword evidence="5" id="KW-1133">Transmembrane helix</keyword>
<gene>
    <name evidence="8" type="ORF">HNP47_001496</name>
</gene>
<name>A0A7W9FTZ8_BREVE</name>
<organism evidence="8 9">
    <name type="scientific">Brevundimonas vesicularis</name>
    <name type="common">Pseudomonas vesicularis</name>
    <dbReference type="NCBI Taxonomy" id="41276"/>
    <lineage>
        <taxon>Bacteria</taxon>
        <taxon>Pseudomonadati</taxon>
        <taxon>Pseudomonadota</taxon>
        <taxon>Alphaproteobacteria</taxon>
        <taxon>Caulobacterales</taxon>
        <taxon>Caulobacteraceae</taxon>
        <taxon>Brevundimonas</taxon>
    </lineage>
</organism>
<dbReference type="AlphaFoldDB" id="A0A7W9FTZ8"/>
<dbReference type="InterPro" id="IPR036097">
    <property type="entry name" value="HisK_dim/P_sf"/>
</dbReference>
<evidence type="ECO:0000256" key="3">
    <source>
        <dbReference type="ARBA" id="ARBA00022553"/>
    </source>
</evidence>
<dbReference type="PRINTS" id="PR00344">
    <property type="entry name" value="BCTRLSENSOR"/>
</dbReference>
<keyword evidence="5" id="KW-0812">Transmembrane</keyword>